<dbReference type="Pfam" id="PF00953">
    <property type="entry name" value="Glycos_transf_4"/>
    <property type="match status" value="1"/>
</dbReference>
<feature type="transmembrane region" description="Helical" evidence="8">
    <location>
        <begin position="61"/>
        <end position="78"/>
    </location>
</feature>
<evidence type="ECO:0000256" key="8">
    <source>
        <dbReference type="SAM" id="Phobius"/>
    </source>
</evidence>
<sequence length="291" mass="31476">MDIPNARSLHTRPTPRVGGWAVTPVGTLVILAVSRSLWPLAVLALFLGLLSQIDDRRGLPARYRFAGHLFAAIALVALRPPVDALWLAAPIVVALVWVSNLYNFMDGANGLAGGMAVLGFAGYAWMAGASHPDLCLAAAAVSAAAAGFLVFNFPGAKVFLGDAGSIPLGFLAGGLGYWGWQTKVWPFWFPLFVFAPFIFDATVTLLKRLLRGERFWEAHRQHYYQRMIGMAGAHTPVVLLWHLIMACGIALACASIALPGLWPLAVLAGWLLVLAALGWTVDRRWRHAPAY</sequence>
<keyword evidence="2" id="KW-1003">Cell membrane</keyword>
<feature type="transmembrane region" description="Helical" evidence="8">
    <location>
        <begin position="134"/>
        <end position="151"/>
    </location>
</feature>
<dbReference type="Proteomes" id="UP000270342">
    <property type="component" value="Unassembled WGS sequence"/>
</dbReference>
<evidence type="ECO:0000256" key="3">
    <source>
        <dbReference type="ARBA" id="ARBA00022679"/>
    </source>
</evidence>
<evidence type="ECO:0000256" key="5">
    <source>
        <dbReference type="ARBA" id="ARBA00022989"/>
    </source>
</evidence>
<dbReference type="AlphaFoldDB" id="A0A494YFB5"/>
<evidence type="ECO:0000256" key="1">
    <source>
        <dbReference type="ARBA" id="ARBA00004651"/>
    </source>
</evidence>
<feature type="transmembrane region" description="Helical" evidence="8">
    <location>
        <begin position="111"/>
        <end position="128"/>
    </location>
</feature>
<dbReference type="PANTHER" id="PTHR22926">
    <property type="entry name" value="PHOSPHO-N-ACETYLMURAMOYL-PENTAPEPTIDE-TRANSFERASE"/>
    <property type="match status" value="1"/>
</dbReference>
<dbReference type="GO" id="GO:0005886">
    <property type="term" value="C:plasma membrane"/>
    <property type="evidence" value="ECO:0007669"/>
    <property type="project" value="UniProtKB-SubCell"/>
</dbReference>
<accession>A0A494YFB5</accession>
<evidence type="ECO:0000256" key="7">
    <source>
        <dbReference type="PIRSR" id="PIRSR600715-1"/>
    </source>
</evidence>
<feature type="transmembrane region" description="Helical" evidence="8">
    <location>
        <begin position="84"/>
        <end position="104"/>
    </location>
</feature>
<comment type="caution">
    <text evidence="9">The sequence shown here is derived from an EMBL/GenBank/DDBJ whole genome shotgun (WGS) entry which is preliminary data.</text>
</comment>
<dbReference type="EMBL" id="RBZU01000001">
    <property type="protein sequence ID" value="RKP59418.1"/>
    <property type="molecule type" value="Genomic_DNA"/>
</dbReference>
<name>A0A494YFB5_9BURK</name>
<evidence type="ECO:0000313" key="10">
    <source>
        <dbReference type="Proteomes" id="UP000270342"/>
    </source>
</evidence>
<keyword evidence="5 8" id="KW-1133">Transmembrane helix</keyword>
<dbReference type="GO" id="GO:0071555">
    <property type="term" value="P:cell wall organization"/>
    <property type="evidence" value="ECO:0007669"/>
    <property type="project" value="TreeGrafter"/>
</dbReference>
<feature type="transmembrane region" description="Helical" evidence="8">
    <location>
        <begin position="20"/>
        <end position="49"/>
    </location>
</feature>
<dbReference type="OrthoDB" id="9783652at2"/>
<keyword evidence="3 9" id="KW-0808">Transferase</keyword>
<protein>
    <submittedName>
        <fullName evidence="9">Glycosyltransferase family 4 protein</fullName>
    </submittedName>
</protein>
<comment type="subcellular location">
    <subcellularLocation>
        <location evidence="1">Cell membrane</location>
        <topology evidence="1">Multi-pass membrane protein</topology>
    </subcellularLocation>
</comment>
<evidence type="ECO:0000313" key="9">
    <source>
        <dbReference type="EMBL" id="RKP59418.1"/>
    </source>
</evidence>
<dbReference type="GO" id="GO:0046872">
    <property type="term" value="F:metal ion binding"/>
    <property type="evidence" value="ECO:0007669"/>
    <property type="project" value="UniProtKB-KW"/>
</dbReference>
<keyword evidence="10" id="KW-1185">Reference proteome</keyword>
<feature type="binding site" evidence="7">
    <location>
        <position position="162"/>
    </location>
    <ligand>
        <name>Mg(2+)</name>
        <dbReference type="ChEBI" id="CHEBI:18420"/>
    </ligand>
</feature>
<feature type="binding site" evidence="7">
    <location>
        <position position="103"/>
    </location>
    <ligand>
        <name>Mg(2+)</name>
        <dbReference type="ChEBI" id="CHEBI:18420"/>
    </ligand>
</feature>
<dbReference type="GO" id="GO:0044038">
    <property type="term" value="P:cell wall macromolecule biosynthetic process"/>
    <property type="evidence" value="ECO:0007669"/>
    <property type="project" value="TreeGrafter"/>
</dbReference>
<feature type="transmembrane region" description="Helical" evidence="8">
    <location>
        <begin position="158"/>
        <end position="180"/>
    </location>
</feature>
<reference evidence="9 10" key="1">
    <citation type="submission" date="2018-10" db="EMBL/GenBank/DDBJ databases">
        <title>Robbsia sp. DHC34, isolated from soil.</title>
        <authorList>
            <person name="Gao Z.-H."/>
            <person name="Qiu L.-H."/>
        </authorList>
    </citation>
    <scope>NUCLEOTIDE SEQUENCE [LARGE SCALE GENOMIC DNA]</scope>
    <source>
        <strain evidence="9 10">DHC34</strain>
    </source>
</reference>
<dbReference type="PANTHER" id="PTHR22926:SF3">
    <property type="entry name" value="UNDECAPRENYL-PHOSPHATE ALPHA-N-ACETYLGLUCOSAMINYL 1-PHOSPHATE TRANSFERASE"/>
    <property type="match status" value="1"/>
</dbReference>
<evidence type="ECO:0000256" key="6">
    <source>
        <dbReference type="ARBA" id="ARBA00023136"/>
    </source>
</evidence>
<evidence type="ECO:0000256" key="4">
    <source>
        <dbReference type="ARBA" id="ARBA00022692"/>
    </source>
</evidence>
<feature type="transmembrane region" description="Helical" evidence="8">
    <location>
        <begin position="227"/>
        <end position="258"/>
    </location>
</feature>
<dbReference type="CDD" id="cd06854">
    <property type="entry name" value="GT_WbpL_WbcO_like"/>
    <property type="match status" value="1"/>
</dbReference>
<evidence type="ECO:0000256" key="2">
    <source>
        <dbReference type="ARBA" id="ARBA00022475"/>
    </source>
</evidence>
<keyword evidence="4 8" id="KW-0812">Transmembrane</keyword>
<dbReference type="GO" id="GO:0009103">
    <property type="term" value="P:lipopolysaccharide biosynthetic process"/>
    <property type="evidence" value="ECO:0007669"/>
    <property type="project" value="TreeGrafter"/>
</dbReference>
<dbReference type="InterPro" id="IPR000715">
    <property type="entry name" value="Glycosyl_transferase_4"/>
</dbReference>
<organism evidence="9 10">
    <name type="scientific">Pararobbsia silviterrae</name>
    <dbReference type="NCBI Taxonomy" id="1792498"/>
    <lineage>
        <taxon>Bacteria</taxon>
        <taxon>Pseudomonadati</taxon>
        <taxon>Pseudomonadota</taxon>
        <taxon>Betaproteobacteria</taxon>
        <taxon>Burkholderiales</taxon>
        <taxon>Burkholderiaceae</taxon>
        <taxon>Pararobbsia</taxon>
    </lineage>
</organism>
<keyword evidence="7" id="KW-0479">Metal-binding</keyword>
<keyword evidence="7" id="KW-0460">Magnesium</keyword>
<dbReference type="GO" id="GO:0016780">
    <property type="term" value="F:phosphotransferase activity, for other substituted phosphate groups"/>
    <property type="evidence" value="ECO:0007669"/>
    <property type="project" value="InterPro"/>
</dbReference>
<feature type="transmembrane region" description="Helical" evidence="8">
    <location>
        <begin position="186"/>
        <end position="206"/>
    </location>
</feature>
<comment type="cofactor">
    <cofactor evidence="7">
        <name>Mg(2+)</name>
        <dbReference type="ChEBI" id="CHEBI:18420"/>
    </cofactor>
</comment>
<proteinExistence type="predicted"/>
<keyword evidence="6 8" id="KW-0472">Membrane</keyword>
<feature type="transmembrane region" description="Helical" evidence="8">
    <location>
        <begin position="264"/>
        <end position="281"/>
    </location>
</feature>
<gene>
    <name evidence="9" type="ORF">D7S86_03980</name>
</gene>